<dbReference type="InterPro" id="IPR016900">
    <property type="entry name" value="Alg10"/>
</dbReference>
<dbReference type="Pfam" id="PF04922">
    <property type="entry name" value="DIE2_ALG10"/>
    <property type="match status" value="1"/>
</dbReference>
<evidence type="ECO:0000256" key="11">
    <source>
        <dbReference type="ARBA" id="ARBA00023136"/>
    </source>
</evidence>
<comment type="subcellular location">
    <subcellularLocation>
        <location evidence="1">Endoplasmic reticulum membrane</location>
        <topology evidence="1">Multi-pass membrane protein</topology>
    </subcellularLocation>
</comment>
<feature type="transmembrane region" description="Helical" evidence="14">
    <location>
        <begin position="386"/>
        <end position="406"/>
    </location>
</feature>
<sequence>MKLQHLFLIIHTILLIIVAYLVNDYVPDPYMDEIFHISQAKQYCNGNYFDWNPKLTTPPGLYIISNLILKPLSFLPIRHLCSTNFLRATNVLFGIGLYLILWKLTIKLHSSQDRDLLSFNTFTLSIFPVGWFYNFLYYTDSGSTFFVLWSYLLSIEERYWLSGLVGGISVLFRQTNIVWVCFILGTSMLTLLSSGNKGSNIRGKKMIYYRGINVRLNIAIQEINSFLALAAKNFLRLLIILFSYFLILLSFIIFLKWNGGIVLGDKSNHVAVLHIPQIFYFISFTTIFSIPITLKVEHFERLLNGILKPRFNRKSLYLFIIAIIMIFVIYTFTYEHPFLLSDNRHYTFYIWKDIYRRHYLIKYLLIPAYLIGGWILLESIALRQSFLWVLIYIIAVCLSLIPSPLLEFRYFIIPYYIFRLHIGQPNGLRLFLEFLIYAIINVKTEHLFLEKPFIWFSEIHKWQSLITERYTWQEYQLLLAQVSAFPVKIKIDSSLGKAGLEVKLLMFDAGYLSCYHSVTTSQH</sequence>
<evidence type="ECO:0000256" key="7">
    <source>
        <dbReference type="ARBA" id="ARBA00022679"/>
    </source>
</evidence>
<gene>
    <name evidence="15" type="ORF">RclHR1_00260009</name>
</gene>
<keyword evidence="6 14" id="KW-0328">Glycosyltransferase</keyword>
<dbReference type="PANTHER" id="PTHR12989:SF10">
    <property type="entry name" value="DOL-P-GLC:GLC(2)MAN(9)GLCNAC(2)-PP-DOL ALPHA-1,2-GLUCOSYLTRANSFERASE-RELATED"/>
    <property type="match status" value="1"/>
</dbReference>
<evidence type="ECO:0000256" key="4">
    <source>
        <dbReference type="ARBA" id="ARBA00011967"/>
    </source>
</evidence>
<evidence type="ECO:0000256" key="14">
    <source>
        <dbReference type="PIRNR" id="PIRNR028810"/>
    </source>
</evidence>
<organism evidence="15 16">
    <name type="scientific">Rhizophagus clarus</name>
    <dbReference type="NCBI Taxonomy" id="94130"/>
    <lineage>
        <taxon>Eukaryota</taxon>
        <taxon>Fungi</taxon>
        <taxon>Fungi incertae sedis</taxon>
        <taxon>Mucoromycota</taxon>
        <taxon>Glomeromycotina</taxon>
        <taxon>Glomeromycetes</taxon>
        <taxon>Glomerales</taxon>
        <taxon>Glomeraceae</taxon>
        <taxon>Rhizophagus</taxon>
    </lineage>
</organism>
<dbReference type="EMBL" id="BEXD01001779">
    <property type="protein sequence ID" value="GBB95704.1"/>
    <property type="molecule type" value="Genomic_DNA"/>
</dbReference>
<dbReference type="GO" id="GO:0106073">
    <property type="term" value="F:dolichyl pyrophosphate Glc2Man9GlcNAc2 alpha-1,2-glucosyltransferase activity"/>
    <property type="evidence" value="ECO:0007669"/>
    <property type="project" value="UniProtKB-UniRule"/>
</dbReference>
<feature type="transmembrane region" description="Helical" evidence="14">
    <location>
        <begin position="85"/>
        <end position="104"/>
    </location>
</feature>
<accession>A0A2Z6RCK9</accession>
<keyword evidence="7" id="KW-0808">Transferase</keyword>
<evidence type="ECO:0000313" key="16">
    <source>
        <dbReference type="Proteomes" id="UP000247702"/>
    </source>
</evidence>
<evidence type="ECO:0000256" key="2">
    <source>
        <dbReference type="ARBA" id="ARBA00004922"/>
    </source>
</evidence>
<dbReference type="AlphaFoldDB" id="A0A2Z6RCK9"/>
<evidence type="ECO:0000256" key="3">
    <source>
        <dbReference type="ARBA" id="ARBA00010600"/>
    </source>
</evidence>
<evidence type="ECO:0000256" key="8">
    <source>
        <dbReference type="ARBA" id="ARBA00022692"/>
    </source>
</evidence>
<evidence type="ECO:0000313" key="15">
    <source>
        <dbReference type="EMBL" id="GBB95704.1"/>
    </source>
</evidence>
<comment type="function">
    <text evidence="12">Dol-P-Glc:Glc(2)Man(9)GlcNAc(2)-PP-Dol alpha-1,2-glucosyltransferase that operates in the biosynthetic pathway of dolichol-linked oligosaccharides, the glycan precursors employed in protein asparagine (N)-glycosylation. The assembly of dolichol-linked oligosaccharides begins on the cytosolic side of the endoplasmic reticulum membrane and finishes in its lumen. The sequential addition of sugars to dolichol pyrophosphate produces dolichol-linked oligosaccharides containing fourteen sugars, including two GlcNAcs, nine mannoses and three glucoses. Once assembled, the oligosaccharide is transferred from the lipid to nascent proteins by oligosaccharyltransferases. In the lumen of the endoplasmic reticulum, adds the third and last glucose residue from dolichyl phosphate glucose (Dol-P-Glc) onto the lipid-linked oligosaccharide intermediate Glc(2)Man(9)GlcNAc(2)-PP-Dol to produce Glc(3)Man(9)GlcNAc(2)-PP-Dol.</text>
</comment>
<evidence type="ECO:0000256" key="6">
    <source>
        <dbReference type="ARBA" id="ARBA00022676"/>
    </source>
</evidence>
<keyword evidence="16" id="KW-1185">Reference proteome</keyword>
<comment type="catalytic activity">
    <reaction evidence="13">
        <text>an alpha-D-Glc-(1-&gt;3)-alpha-D-Glc-(1-&gt;3)-alpha-D-Man-(1-&gt;2)-alpha-D-Man-(1-&gt;2)-alpha-D-Man-(1-&gt;3)-[alpha-D-Man-(1-&gt;2)-alpha-D-Man-(1-&gt;3)-[alpha-D-Man-(1-&gt;2)-alpha-D-Man-(1-&gt;6)]-alpha-D-Man-(1-&gt;6)]-beta-D-Man-(1-&gt;4)-beta-D-GlcNAc-(1-&gt;4)-alpha-D-GlcNAc-diphospho-di-trans,poly-cis-dolichol + a di-trans,poly-cis-dolichyl beta-D-glucosyl phosphate = a alpha-D-Glc-(1-&gt;2)-alpha-D-Glc-(1-&gt;3)-alpha-D-Glc-(1-&gt;3)-alpha-D-Man-(1-&gt;2)-alpha-D-Man-(1-&gt;2)-alpha-D-Man-(1-&gt;3)-[alpha-D-Man-(1-&gt;2)-alpha-D-Man-(1-&gt;3)-[alpha-D-Man-(1-&gt;2)-alpha-D-Man-(1-&gt;6)]-alpha-D-Man-(1-&gt;6)]-beta-D-Man-(1-&gt;4)-beta-D-GlcNAc-(1-&gt;4)-alpha-D-GlcNAc-diphospho-di-trans,poly-cis-dolichol + a di-trans,poly-cis-dolichyl phosphate + H(+)</text>
        <dbReference type="Rhea" id="RHEA:29543"/>
        <dbReference type="Rhea" id="RHEA-COMP:19498"/>
        <dbReference type="Rhea" id="RHEA-COMP:19502"/>
        <dbReference type="Rhea" id="RHEA-COMP:19512"/>
        <dbReference type="Rhea" id="RHEA-COMP:19522"/>
        <dbReference type="ChEBI" id="CHEBI:15378"/>
        <dbReference type="ChEBI" id="CHEBI:57525"/>
        <dbReference type="ChEBI" id="CHEBI:57683"/>
        <dbReference type="ChEBI" id="CHEBI:132522"/>
        <dbReference type="ChEBI" id="CHEBI:132523"/>
        <dbReference type="EC" id="2.4.1.256"/>
    </reaction>
    <physiologicalReaction direction="left-to-right" evidence="13">
        <dbReference type="Rhea" id="RHEA:29544"/>
    </physiologicalReaction>
</comment>
<feature type="transmembrane region" description="Helical" evidence="14">
    <location>
        <begin position="275"/>
        <end position="294"/>
    </location>
</feature>
<evidence type="ECO:0000256" key="12">
    <source>
        <dbReference type="ARBA" id="ARBA00044727"/>
    </source>
</evidence>
<evidence type="ECO:0000256" key="10">
    <source>
        <dbReference type="ARBA" id="ARBA00022989"/>
    </source>
</evidence>
<evidence type="ECO:0000256" key="9">
    <source>
        <dbReference type="ARBA" id="ARBA00022824"/>
    </source>
</evidence>
<comment type="caution">
    <text evidence="14">Lacks conserved residue(s) required for the propagation of feature annotation.</text>
</comment>
<feature type="transmembrane region" description="Helical" evidence="14">
    <location>
        <begin position="116"/>
        <end position="139"/>
    </location>
</feature>
<feature type="transmembrane region" description="Helical" evidence="14">
    <location>
        <begin position="5"/>
        <end position="22"/>
    </location>
</feature>
<proteinExistence type="inferred from homology"/>
<dbReference type="STRING" id="94130.A0A2Z6RCK9"/>
<keyword evidence="8 14" id="KW-0812">Transmembrane</keyword>
<dbReference type="EC" id="2.4.1.256" evidence="4 14"/>
<dbReference type="PIRSF" id="PIRSF028810">
    <property type="entry name" value="Alpha1_2_glucosyltferase_Alg10"/>
    <property type="match status" value="1"/>
</dbReference>
<reference evidence="15 16" key="1">
    <citation type="submission" date="2017-11" db="EMBL/GenBank/DDBJ databases">
        <title>The genome of Rhizophagus clarus HR1 reveals common genetic basis of auxotrophy among arbuscular mycorrhizal fungi.</title>
        <authorList>
            <person name="Kobayashi Y."/>
        </authorList>
    </citation>
    <scope>NUCLEOTIDE SEQUENCE [LARGE SCALE GENOMIC DNA]</scope>
    <source>
        <strain evidence="15 16">HR1</strain>
    </source>
</reference>
<name>A0A2Z6RCK9_9GLOM</name>
<evidence type="ECO:0000256" key="5">
    <source>
        <dbReference type="ARBA" id="ARBA00018512"/>
    </source>
</evidence>
<comment type="caution">
    <text evidence="15">The sequence shown here is derived from an EMBL/GenBank/DDBJ whole genome shotgun (WGS) entry which is preliminary data.</text>
</comment>
<comment type="pathway">
    <text evidence="2">Protein modification; protein glycosylation.</text>
</comment>
<dbReference type="GO" id="GO:0005789">
    <property type="term" value="C:endoplasmic reticulum membrane"/>
    <property type="evidence" value="ECO:0007669"/>
    <property type="project" value="UniProtKB-SubCell"/>
</dbReference>
<feature type="transmembrane region" description="Helical" evidence="14">
    <location>
        <begin position="359"/>
        <end position="377"/>
    </location>
</feature>
<feature type="transmembrane region" description="Helical" evidence="14">
    <location>
        <begin position="315"/>
        <end position="334"/>
    </location>
</feature>
<keyword evidence="9" id="KW-0256">Endoplasmic reticulum</keyword>
<comment type="similarity">
    <text evidence="3 14">Belongs to the ALG10 glucosyltransferase family.</text>
</comment>
<feature type="transmembrane region" description="Helical" evidence="14">
    <location>
        <begin position="234"/>
        <end position="255"/>
    </location>
</feature>
<protein>
    <recommendedName>
        <fullName evidence="5 14">Dol-P-Glc:Glc(2)Man(9)GlcNAc(2)-PP-Dol alpha-1,2-glucosyltransferase</fullName>
        <ecNumber evidence="4 14">2.4.1.256</ecNumber>
    </recommendedName>
</protein>
<keyword evidence="10 14" id="KW-1133">Transmembrane helix</keyword>
<dbReference type="Proteomes" id="UP000247702">
    <property type="component" value="Unassembled WGS sequence"/>
</dbReference>
<dbReference type="PANTHER" id="PTHR12989">
    <property type="entry name" value="ALPHA-1,2-GLUCOSYLTRANSFERASE ALG10"/>
    <property type="match status" value="1"/>
</dbReference>
<keyword evidence="11 14" id="KW-0472">Membrane</keyword>
<evidence type="ECO:0000256" key="13">
    <source>
        <dbReference type="ARBA" id="ARBA00048064"/>
    </source>
</evidence>
<feature type="transmembrane region" description="Helical" evidence="14">
    <location>
        <begin position="159"/>
        <end position="192"/>
    </location>
</feature>
<evidence type="ECO:0000256" key="1">
    <source>
        <dbReference type="ARBA" id="ARBA00004477"/>
    </source>
</evidence>
<dbReference type="GO" id="GO:0006488">
    <property type="term" value="P:dolichol-linked oligosaccharide biosynthetic process"/>
    <property type="evidence" value="ECO:0007669"/>
    <property type="project" value="UniProtKB-UniRule"/>
</dbReference>